<keyword evidence="3" id="KW-1185">Reference proteome</keyword>
<dbReference type="GO" id="GO:0016787">
    <property type="term" value="F:hydrolase activity"/>
    <property type="evidence" value="ECO:0007669"/>
    <property type="project" value="UniProtKB-KW"/>
</dbReference>
<dbReference type="Gene3D" id="3.30.379.10">
    <property type="entry name" value="Chitobiase/beta-hexosaminidase domain 2-like"/>
    <property type="match status" value="1"/>
</dbReference>
<evidence type="ECO:0000313" key="3">
    <source>
        <dbReference type="Proteomes" id="UP000198999"/>
    </source>
</evidence>
<sequence>MTKELKAFYYLLSLHFFAIPFVYGQTLSHEQLITNNEIIIVDRTGVSNDTETPVTFGKLEFLNALKATAVNISKTEEWSGLNNKVFLVLGSSQDSLVKSLLADKLNSLKNKPESVFYQWVDVDAGKALVIGGTDFKGTMYAFNEISEQIKDKGLSALINLENTLEFPDNKVRGLDRFIKDENDDEWFFSEEFWQYYVQQLAKNRFNRLTLITGYNDGKKEDFMIPVYPYFFQVPGFENIVLKKNLTKTPEAYTNQLRRIGKISHNYGLEFVFGIWGHGRSESLIDGLPENANQYTEYCSKGMRELLKRVPEIDGIQLRVNYESGVGGFGNTADEFWKEIIYAIGKANSNRNGNLFLDIRAKGLTNNIRKWATETKIDFTVTSKYTWEGVGLPYHPLQMRKAELDLINNFDKRQRYGYADFLNESRNFDFIYRLWGIGTTRMFTWADPDYVKRFSHSTSFGDSKGFQVTPPMARKDNTWPLFSDKSMVYYQWEDQRYWAWYRLFGRLGYSTKTNPEVWQRTFKEHYGKAHQKMSDAYAAAGKVLPLITSSHLTNHPANYNWAEMDSGGALFNAHNTNPLHKSKNRTYQSAEPGDPGMFYIISDYVQDVLSNTIQPKITPIQLADYYKKIADDISENILSIKEEDIPNQFQKEYKTNVLDLTITSALSMYHAEKIMASLNYVFFEETKNKEYLHLSILHLEKAKLSWGAIVNATNKIYHSSPRFLHDNGTWKDRLIELEKDLDSLIEINGNSKQITLQNKTRAFGKTSITFSNGFDAVVPSAITLKDSLQVIFKSNKFVKESQIPRVHYRMADMTLGVFNKQKMIWNGSNYIAQIPLENLNPDYDLLVYFTCITTNEEVVVYPGIFNKKQNEPYYTIEIEE</sequence>
<dbReference type="RefSeq" id="WP_092579576.1">
    <property type="nucleotide sequence ID" value="NZ_FOFN01000003.1"/>
</dbReference>
<name>A0A1H9IPP5_9FLAO</name>
<gene>
    <name evidence="2" type="ORF">SAMN05421824_2252</name>
</gene>
<accession>A0A1H9IPP5</accession>
<dbReference type="GO" id="GO:0005975">
    <property type="term" value="P:carbohydrate metabolic process"/>
    <property type="evidence" value="ECO:0007669"/>
    <property type="project" value="UniProtKB-ARBA"/>
</dbReference>
<evidence type="ECO:0000313" key="2">
    <source>
        <dbReference type="EMBL" id="SEQ76583.1"/>
    </source>
</evidence>
<dbReference type="AlphaFoldDB" id="A0A1H9IPP5"/>
<reference evidence="2 3" key="1">
    <citation type="submission" date="2016-10" db="EMBL/GenBank/DDBJ databases">
        <authorList>
            <person name="de Groot N.N."/>
        </authorList>
    </citation>
    <scope>NUCLEOTIDE SEQUENCE [LARGE SCALE GENOMIC DNA]</scope>
    <source>
        <strain evidence="2 3">DSM 21035</strain>
    </source>
</reference>
<evidence type="ECO:0000256" key="1">
    <source>
        <dbReference type="ARBA" id="ARBA00022801"/>
    </source>
</evidence>
<dbReference type="STRING" id="419940.SAMN05421824_2252"/>
<organism evidence="2 3">
    <name type="scientific">Hyunsoonleella jejuensis</name>
    <dbReference type="NCBI Taxonomy" id="419940"/>
    <lineage>
        <taxon>Bacteria</taxon>
        <taxon>Pseudomonadati</taxon>
        <taxon>Bacteroidota</taxon>
        <taxon>Flavobacteriia</taxon>
        <taxon>Flavobacteriales</taxon>
        <taxon>Flavobacteriaceae</taxon>
    </lineage>
</organism>
<dbReference type="OrthoDB" id="99887at2"/>
<dbReference type="EMBL" id="FOFN01000003">
    <property type="protein sequence ID" value="SEQ76583.1"/>
    <property type="molecule type" value="Genomic_DNA"/>
</dbReference>
<proteinExistence type="predicted"/>
<protein>
    <recommendedName>
        <fullName evidence="4">Glycosyl hydrolase family 20, domain 2</fullName>
    </recommendedName>
</protein>
<dbReference type="InterPro" id="IPR029018">
    <property type="entry name" value="Hex-like_dom2"/>
</dbReference>
<evidence type="ECO:0008006" key="4">
    <source>
        <dbReference type="Google" id="ProtNLM"/>
    </source>
</evidence>
<dbReference type="Proteomes" id="UP000198999">
    <property type="component" value="Unassembled WGS sequence"/>
</dbReference>
<keyword evidence="1" id="KW-0378">Hydrolase</keyword>